<evidence type="ECO:0000256" key="3">
    <source>
        <dbReference type="ARBA" id="ARBA00023002"/>
    </source>
</evidence>
<keyword evidence="6" id="KW-1185">Reference proteome</keyword>
<reference evidence="5 6" key="1">
    <citation type="journal article" date="2024" name="bioRxiv">
        <title>Comparative genomics of Cryptococcus and Kwoniella reveals pathogenesis evolution and contrasting karyotype dynamics via intercentromeric recombination or chromosome fusion.</title>
        <authorList>
            <person name="Coelho M.A."/>
            <person name="David-Palma M."/>
            <person name="Shea T."/>
            <person name="Bowers K."/>
            <person name="McGinley-Smith S."/>
            <person name="Mohammad A.W."/>
            <person name="Gnirke A."/>
            <person name="Yurkov A.M."/>
            <person name="Nowrousian M."/>
            <person name="Sun S."/>
            <person name="Cuomo C.A."/>
            <person name="Heitman J."/>
        </authorList>
    </citation>
    <scope>NUCLEOTIDE SEQUENCE [LARGE SCALE GENOMIC DNA]</scope>
    <source>
        <strain evidence="5 6">CBS 13917</strain>
    </source>
</reference>
<gene>
    <name evidence="5" type="ORF">IAR55_006034</name>
</gene>
<dbReference type="InterPro" id="IPR036291">
    <property type="entry name" value="NAD(P)-bd_dom_sf"/>
</dbReference>
<sequence length="398" mass="42443">MSPTLVNRCPTHTYLCIMFRPRISTLPINSLVRASPGSRRPPLPLQLLPRRPLTTSPRLCNDDDRPQASHPSKHESRPVSSGKAVAENVKEDETKRSGLPEEPSSGPPPKHPGSSEEPAPLAALTAPELFSMKGRTVIISGGGRGLGLTIAHALLESGASVACVDLLPSPSQPQWDKALELASSKGLSLSYSHLDVTNQDQVSSVFSEIFSSAPSSFPVRGLFTSAGIQIMMPAIDYSIEKFRKVLDVNVTGSFLCAQAFAREWLKRNPTLEGQAGIGGASIVMTGSMSGHVANLGIECAPYNASKAGVNQLGKNLALEWSGRGIRVNTLSPGYIRTALTAAQLDEKPELNKIWLQGSLLDRLSTPDEFRGPVIYLLSDASSFMTGADLLVDGGHCAT</sequence>
<dbReference type="InterPro" id="IPR002347">
    <property type="entry name" value="SDR_fam"/>
</dbReference>
<dbReference type="EMBL" id="JBCAWK010000012">
    <property type="protein sequence ID" value="KAK8845321.1"/>
    <property type="molecule type" value="Genomic_DNA"/>
</dbReference>
<feature type="compositionally biased region" description="Low complexity" evidence="4">
    <location>
        <begin position="45"/>
        <end position="59"/>
    </location>
</feature>
<evidence type="ECO:0000256" key="1">
    <source>
        <dbReference type="ARBA" id="ARBA00006484"/>
    </source>
</evidence>
<protein>
    <recommendedName>
        <fullName evidence="7">Short-chain dehydrogenase</fullName>
    </recommendedName>
</protein>
<organism evidence="5 6">
    <name type="scientific">Kwoniella newhampshirensis</name>
    <dbReference type="NCBI Taxonomy" id="1651941"/>
    <lineage>
        <taxon>Eukaryota</taxon>
        <taxon>Fungi</taxon>
        <taxon>Dikarya</taxon>
        <taxon>Basidiomycota</taxon>
        <taxon>Agaricomycotina</taxon>
        <taxon>Tremellomycetes</taxon>
        <taxon>Tremellales</taxon>
        <taxon>Cryptococcaceae</taxon>
        <taxon>Kwoniella</taxon>
    </lineage>
</organism>
<dbReference type="InterPro" id="IPR020904">
    <property type="entry name" value="Sc_DH/Rdtase_CS"/>
</dbReference>
<dbReference type="PANTHER" id="PTHR43008:SF9">
    <property type="entry name" value="OXIDOREDUCTASE"/>
    <property type="match status" value="1"/>
</dbReference>
<dbReference type="PROSITE" id="PS00061">
    <property type="entry name" value="ADH_SHORT"/>
    <property type="match status" value="1"/>
</dbReference>
<accession>A0AAW0YIB4</accession>
<dbReference type="GO" id="GO:0050664">
    <property type="term" value="F:oxidoreductase activity, acting on NAD(P)H, oxygen as acceptor"/>
    <property type="evidence" value="ECO:0007669"/>
    <property type="project" value="TreeGrafter"/>
</dbReference>
<dbReference type="PANTHER" id="PTHR43008">
    <property type="entry name" value="BENZIL REDUCTASE"/>
    <property type="match status" value="1"/>
</dbReference>
<evidence type="ECO:0000256" key="2">
    <source>
        <dbReference type="ARBA" id="ARBA00022857"/>
    </source>
</evidence>
<dbReference type="RefSeq" id="XP_066800129.1">
    <property type="nucleotide sequence ID" value="XM_066949121.1"/>
</dbReference>
<comment type="similarity">
    <text evidence="1">Belongs to the short-chain dehydrogenases/reductases (SDR) family.</text>
</comment>
<dbReference type="FunFam" id="3.40.50.720:FF:000245">
    <property type="entry name" value="Short chain dehydrogenase, putative"/>
    <property type="match status" value="1"/>
</dbReference>
<dbReference type="KEGG" id="kne:92183292"/>
<dbReference type="AlphaFoldDB" id="A0AAW0YIB4"/>
<proteinExistence type="inferred from homology"/>
<feature type="region of interest" description="Disordered" evidence="4">
    <location>
        <begin position="33"/>
        <end position="119"/>
    </location>
</feature>
<dbReference type="GeneID" id="92183292"/>
<feature type="compositionally biased region" description="Basic and acidic residues" evidence="4">
    <location>
        <begin position="60"/>
        <end position="77"/>
    </location>
</feature>
<name>A0AAW0YIB4_9TREE</name>
<keyword evidence="3" id="KW-0560">Oxidoreductase</keyword>
<dbReference type="SUPFAM" id="SSF51735">
    <property type="entry name" value="NAD(P)-binding Rossmann-fold domains"/>
    <property type="match status" value="1"/>
</dbReference>
<dbReference type="Pfam" id="PF13561">
    <property type="entry name" value="adh_short_C2"/>
    <property type="match status" value="1"/>
</dbReference>
<dbReference type="PRINTS" id="PR00081">
    <property type="entry name" value="GDHRDH"/>
</dbReference>
<dbReference type="Gene3D" id="3.40.50.720">
    <property type="entry name" value="NAD(P)-binding Rossmann-like Domain"/>
    <property type="match status" value="1"/>
</dbReference>
<evidence type="ECO:0000313" key="5">
    <source>
        <dbReference type="EMBL" id="KAK8845321.1"/>
    </source>
</evidence>
<evidence type="ECO:0008006" key="7">
    <source>
        <dbReference type="Google" id="ProtNLM"/>
    </source>
</evidence>
<feature type="compositionally biased region" description="Basic and acidic residues" evidence="4">
    <location>
        <begin position="88"/>
        <end position="99"/>
    </location>
</feature>
<comment type="caution">
    <text evidence="5">The sequence shown here is derived from an EMBL/GenBank/DDBJ whole genome shotgun (WGS) entry which is preliminary data.</text>
</comment>
<evidence type="ECO:0000313" key="6">
    <source>
        <dbReference type="Proteomes" id="UP001388673"/>
    </source>
</evidence>
<keyword evidence="2" id="KW-0521">NADP</keyword>
<dbReference type="Proteomes" id="UP001388673">
    <property type="component" value="Unassembled WGS sequence"/>
</dbReference>
<evidence type="ECO:0000256" key="4">
    <source>
        <dbReference type="SAM" id="MobiDB-lite"/>
    </source>
</evidence>
<dbReference type="GO" id="GO:0016616">
    <property type="term" value="F:oxidoreductase activity, acting on the CH-OH group of donors, NAD or NADP as acceptor"/>
    <property type="evidence" value="ECO:0007669"/>
    <property type="project" value="UniProtKB-ARBA"/>
</dbReference>